<proteinExistence type="inferred from homology"/>
<dbReference type="PANTHER" id="PTHR47690:SF1">
    <property type="entry name" value="GLUCOKINASE"/>
    <property type="match status" value="1"/>
</dbReference>
<organism evidence="4 5">
    <name type="scientific">Hyphomonas johnsonii MHS-2</name>
    <dbReference type="NCBI Taxonomy" id="1280950"/>
    <lineage>
        <taxon>Bacteria</taxon>
        <taxon>Pseudomonadati</taxon>
        <taxon>Pseudomonadota</taxon>
        <taxon>Alphaproteobacteria</taxon>
        <taxon>Hyphomonadales</taxon>
        <taxon>Hyphomonadaceae</taxon>
        <taxon>Hyphomonas</taxon>
    </lineage>
</organism>
<dbReference type="OrthoDB" id="9800595at2"/>
<dbReference type="RefSeq" id="WP_035613434.1">
    <property type="nucleotide sequence ID" value="NZ_ARYK01000001.1"/>
</dbReference>
<gene>
    <name evidence="4" type="primary">glk</name>
    <name evidence="4" type="ORF">HJO_03175</name>
</gene>
<keyword evidence="5" id="KW-1185">Reference proteome</keyword>
<dbReference type="PATRIC" id="fig|1280950.3.peg.647"/>
<dbReference type="EMBL" id="ARYK01000001">
    <property type="protein sequence ID" value="KCZ94343.1"/>
    <property type="molecule type" value="Genomic_DNA"/>
</dbReference>
<dbReference type="GO" id="GO:0005524">
    <property type="term" value="F:ATP binding"/>
    <property type="evidence" value="ECO:0007669"/>
    <property type="project" value="InterPro"/>
</dbReference>
<comment type="caution">
    <text evidence="4">The sequence shown here is derived from an EMBL/GenBank/DDBJ whole genome shotgun (WGS) entry which is preliminary data.</text>
</comment>
<dbReference type="Gene3D" id="3.30.420.40">
    <property type="match status" value="1"/>
</dbReference>
<dbReference type="PANTHER" id="PTHR47690">
    <property type="entry name" value="GLUCOKINASE"/>
    <property type="match status" value="1"/>
</dbReference>
<dbReference type="InterPro" id="IPR043129">
    <property type="entry name" value="ATPase_NBD"/>
</dbReference>
<dbReference type="Pfam" id="PF02685">
    <property type="entry name" value="Glucokinase"/>
    <property type="match status" value="1"/>
</dbReference>
<evidence type="ECO:0000313" key="5">
    <source>
        <dbReference type="Proteomes" id="UP000025171"/>
    </source>
</evidence>
<dbReference type="Proteomes" id="UP000025171">
    <property type="component" value="Unassembled WGS sequence"/>
</dbReference>
<dbReference type="eggNOG" id="COG0837">
    <property type="taxonomic scope" value="Bacteria"/>
</dbReference>
<dbReference type="GO" id="GO:0006096">
    <property type="term" value="P:glycolytic process"/>
    <property type="evidence" value="ECO:0007669"/>
    <property type="project" value="InterPro"/>
</dbReference>
<accession>A0A059FV50</accession>
<dbReference type="CDD" id="cd24008">
    <property type="entry name" value="ASKHA_NBD_GLK"/>
    <property type="match status" value="1"/>
</dbReference>
<dbReference type="GO" id="GO:0005829">
    <property type="term" value="C:cytosol"/>
    <property type="evidence" value="ECO:0007669"/>
    <property type="project" value="TreeGrafter"/>
</dbReference>
<protein>
    <submittedName>
        <fullName evidence="4">Glucokinase</fullName>
        <ecNumber evidence="4">2.7.1.2</ecNumber>
    </submittedName>
</protein>
<dbReference type="EC" id="2.7.1.2" evidence="4"/>
<dbReference type="InterPro" id="IPR003836">
    <property type="entry name" value="Glucokinase"/>
</dbReference>
<dbReference type="AlphaFoldDB" id="A0A059FV50"/>
<evidence type="ECO:0000256" key="2">
    <source>
        <dbReference type="ARBA" id="ARBA00022777"/>
    </source>
</evidence>
<dbReference type="Gene3D" id="3.40.367.20">
    <property type="match status" value="1"/>
</dbReference>
<keyword evidence="2 4" id="KW-0418">Kinase</keyword>
<evidence type="ECO:0000313" key="4">
    <source>
        <dbReference type="EMBL" id="KCZ94343.1"/>
    </source>
</evidence>
<evidence type="ECO:0000256" key="3">
    <source>
        <dbReference type="RuleBase" id="RU004046"/>
    </source>
</evidence>
<comment type="similarity">
    <text evidence="3">Belongs to the bacterial glucokinase family.</text>
</comment>
<dbReference type="InterPro" id="IPR050201">
    <property type="entry name" value="Bacterial_glucokinase"/>
</dbReference>
<dbReference type="GO" id="GO:0005536">
    <property type="term" value="F:D-glucose binding"/>
    <property type="evidence" value="ECO:0007669"/>
    <property type="project" value="InterPro"/>
</dbReference>
<evidence type="ECO:0000256" key="1">
    <source>
        <dbReference type="ARBA" id="ARBA00022679"/>
    </source>
</evidence>
<dbReference type="GO" id="GO:0004340">
    <property type="term" value="F:glucokinase activity"/>
    <property type="evidence" value="ECO:0007669"/>
    <property type="project" value="UniProtKB-EC"/>
</dbReference>
<dbReference type="SUPFAM" id="SSF53067">
    <property type="entry name" value="Actin-like ATPase domain"/>
    <property type="match status" value="1"/>
</dbReference>
<dbReference type="STRING" id="1280950.HJO_03175"/>
<reference evidence="4 5" key="1">
    <citation type="journal article" date="2014" name="Antonie Van Leeuwenhoek">
        <title>Hyphomonas beringensis sp. nov. and Hyphomonas chukchiensis sp. nov., isolated from surface seawater of the Bering Sea and Chukchi Sea.</title>
        <authorList>
            <person name="Li C."/>
            <person name="Lai Q."/>
            <person name="Li G."/>
            <person name="Dong C."/>
            <person name="Wang J."/>
            <person name="Liao Y."/>
            <person name="Shao Z."/>
        </authorList>
    </citation>
    <scope>NUCLEOTIDE SEQUENCE [LARGE SCALE GENOMIC DNA]</scope>
    <source>
        <strain evidence="4 5">MHS-2</strain>
    </source>
</reference>
<sequence length="321" mass="35105">MDTPILVGDIGGTNVRFAMARRVSGRFRIEQFAKLEGDDFSSFYDALGHYLADADIKPAHACFAMAGPVRNGTVVLTNRRWEISAQDVTRRFGIPAVHMINDFAAMARSVPELDKAAFEPIVHGDSVQDAPILVAGPGTGFGVGTLFKTRLGGWRVLNGEGGHMAFAPQEDLEIELTRILLREYGYVSNELVASGSGLEEMHMAFCEIYGREVEPMSPEEMRVRADDGDEMFHNLIRVRANTTMRAVGDLVLANGALGGVVLAGGVTERIADYLKTDEARARFVERGPLCQYLRGCPVNLLHDPEAPLLGAAAFFEQEWTS</sequence>
<name>A0A059FV50_9PROT</name>
<keyword evidence="1 4" id="KW-0808">Transferase</keyword>